<gene>
    <name evidence="1" type="ORF">Z042_06700</name>
</gene>
<dbReference type="KEGG" id="sfo:Z042_06700"/>
<reference evidence="1 2" key="2">
    <citation type="submission" date="2015-03" db="EMBL/GenBank/DDBJ databases">
        <authorList>
            <person name="Chan K.-G."/>
        </authorList>
    </citation>
    <scope>NUCLEOTIDE SEQUENCE [LARGE SCALE GENOMIC DNA]</scope>
    <source>
        <strain evidence="1 2">RB-25</strain>
    </source>
</reference>
<proteinExistence type="predicted"/>
<sequence>MFLMCFLILNEKDFHDKIYPSLGDGFIAIDDLSRSSASKVQIEFKTYIDTACALLMFSKAIYS</sequence>
<dbReference type="EMBL" id="CP007044">
    <property type="protein sequence ID" value="AHG22684.1"/>
    <property type="molecule type" value="Genomic_DNA"/>
</dbReference>
<keyword evidence="2" id="KW-1185">Reference proteome</keyword>
<name>W0LJS1_9GAMM</name>
<dbReference type="HOGENOM" id="CLU_2883411_0_0_6"/>
<evidence type="ECO:0000313" key="1">
    <source>
        <dbReference type="EMBL" id="AHG22684.1"/>
    </source>
</evidence>
<reference evidence="1 2" key="1">
    <citation type="submission" date="2014-01" db="EMBL/GenBank/DDBJ databases">
        <title>Isolation of Serratia multitudinisentens RB-25 from Ex-Landfill site.</title>
        <authorList>
            <person name="Robson E.H.J."/>
        </authorList>
    </citation>
    <scope>NUCLEOTIDE SEQUENCE [LARGE SCALE GENOMIC DNA]</scope>
    <source>
        <strain evidence="1 2">RB-25</strain>
    </source>
</reference>
<organism evidence="1 2">
    <name type="scientific">Chania multitudinisentens RB-25</name>
    <dbReference type="NCBI Taxonomy" id="1441930"/>
    <lineage>
        <taxon>Bacteria</taxon>
        <taxon>Pseudomonadati</taxon>
        <taxon>Pseudomonadota</taxon>
        <taxon>Gammaproteobacteria</taxon>
        <taxon>Enterobacterales</taxon>
        <taxon>Yersiniaceae</taxon>
        <taxon>Chania</taxon>
    </lineage>
</organism>
<protein>
    <submittedName>
        <fullName evidence="1">Uncharacterized protein</fullName>
    </submittedName>
</protein>
<dbReference type="PATRIC" id="fig|1441930.4.peg.1334"/>
<accession>W0LJS1</accession>
<evidence type="ECO:0000313" key="2">
    <source>
        <dbReference type="Proteomes" id="UP000019030"/>
    </source>
</evidence>
<dbReference type="AlphaFoldDB" id="W0LJS1"/>
<dbReference type="Proteomes" id="UP000019030">
    <property type="component" value="Chromosome"/>
</dbReference>